<evidence type="ECO:0000256" key="8">
    <source>
        <dbReference type="ARBA" id="ARBA00022691"/>
    </source>
</evidence>
<evidence type="ECO:0000313" key="15">
    <source>
        <dbReference type="EMBL" id="SMF34547.1"/>
    </source>
</evidence>
<feature type="active site" description="Nucleophile" evidence="13">
    <location>
        <position position="388"/>
    </location>
</feature>
<accession>A0A1Y6C2Y8</accession>
<dbReference type="SUPFAM" id="SSF48013">
    <property type="entry name" value="NusB-like"/>
    <property type="match status" value="1"/>
</dbReference>
<dbReference type="AlphaFoldDB" id="A0A1Y6C2Y8"/>
<name>A0A1Y6C2Y8_9BACT</name>
<evidence type="ECO:0000259" key="14">
    <source>
        <dbReference type="PROSITE" id="PS51686"/>
    </source>
</evidence>
<dbReference type="InterPro" id="IPR035926">
    <property type="entry name" value="NusB-like_sf"/>
</dbReference>
<dbReference type="GO" id="GO:0008649">
    <property type="term" value="F:rRNA methyltransferase activity"/>
    <property type="evidence" value="ECO:0007669"/>
    <property type="project" value="InterPro"/>
</dbReference>
<dbReference type="InterPro" id="IPR006027">
    <property type="entry name" value="NusB_RsmB_TIM44"/>
</dbReference>
<evidence type="ECO:0000256" key="1">
    <source>
        <dbReference type="ARBA" id="ARBA00002724"/>
    </source>
</evidence>
<dbReference type="NCBIfam" id="NF011494">
    <property type="entry name" value="PRK14902.1"/>
    <property type="match status" value="1"/>
</dbReference>
<evidence type="ECO:0000256" key="9">
    <source>
        <dbReference type="ARBA" id="ARBA00022884"/>
    </source>
</evidence>
<comment type="subcellular location">
    <subcellularLocation>
        <location evidence="2">Cytoplasm</location>
    </subcellularLocation>
</comment>
<dbReference type="EC" id="2.1.1.176" evidence="3"/>
<dbReference type="InterPro" id="IPR054728">
    <property type="entry name" value="RsmB-like_ferredoxin"/>
</dbReference>
<feature type="binding site" evidence="13">
    <location>
        <begin position="268"/>
        <end position="274"/>
    </location>
    <ligand>
        <name>S-adenosyl-L-methionine</name>
        <dbReference type="ChEBI" id="CHEBI:59789"/>
    </ligand>
</feature>
<protein>
    <recommendedName>
        <fullName evidence="3">16S rRNA (cytosine(967)-C(5))-methyltransferase</fullName>
        <ecNumber evidence="3">2.1.1.176</ecNumber>
    </recommendedName>
    <alternativeName>
        <fullName evidence="10">16S rRNA m5C967 methyltransferase</fullName>
    </alternativeName>
    <alternativeName>
        <fullName evidence="11">rRNA (cytosine-C(5)-)-methyltransferase RsmB</fullName>
    </alternativeName>
</protein>
<dbReference type="GO" id="GO:0003723">
    <property type="term" value="F:RNA binding"/>
    <property type="evidence" value="ECO:0007669"/>
    <property type="project" value="UniProtKB-UniRule"/>
</dbReference>
<dbReference type="OrthoDB" id="5292653at2"/>
<comment type="similarity">
    <text evidence="13">Belongs to the class I-like SAM-binding methyltransferase superfamily. RsmB/NOP family.</text>
</comment>
<dbReference type="Gene3D" id="1.10.940.10">
    <property type="entry name" value="NusB-like"/>
    <property type="match status" value="1"/>
</dbReference>
<evidence type="ECO:0000256" key="6">
    <source>
        <dbReference type="ARBA" id="ARBA00022603"/>
    </source>
</evidence>
<dbReference type="STRING" id="1513793.SAMN06296036_110149"/>
<feature type="binding site" evidence="13">
    <location>
        <position position="319"/>
    </location>
    <ligand>
        <name>S-adenosyl-L-methionine</name>
        <dbReference type="ChEBI" id="CHEBI:59789"/>
    </ligand>
</feature>
<comment type="function">
    <text evidence="1">Specifically methylates the cytosine at position 967 (m5C967) of 16S rRNA.</text>
</comment>
<comment type="catalytic activity">
    <reaction evidence="12">
        <text>cytidine(967) in 16S rRNA + S-adenosyl-L-methionine = 5-methylcytidine(967) in 16S rRNA + S-adenosyl-L-homocysteine + H(+)</text>
        <dbReference type="Rhea" id="RHEA:42748"/>
        <dbReference type="Rhea" id="RHEA-COMP:10219"/>
        <dbReference type="Rhea" id="RHEA-COMP:10220"/>
        <dbReference type="ChEBI" id="CHEBI:15378"/>
        <dbReference type="ChEBI" id="CHEBI:57856"/>
        <dbReference type="ChEBI" id="CHEBI:59789"/>
        <dbReference type="ChEBI" id="CHEBI:74483"/>
        <dbReference type="ChEBI" id="CHEBI:82748"/>
        <dbReference type="EC" id="2.1.1.176"/>
    </reaction>
</comment>
<organism evidence="15 16">
    <name type="scientific">Pseudobacteriovorax antillogorgiicola</name>
    <dbReference type="NCBI Taxonomy" id="1513793"/>
    <lineage>
        <taxon>Bacteria</taxon>
        <taxon>Pseudomonadati</taxon>
        <taxon>Bdellovibrionota</taxon>
        <taxon>Oligoflexia</taxon>
        <taxon>Oligoflexales</taxon>
        <taxon>Pseudobacteriovoracaceae</taxon>
        <taxon>Pseudobacteriovorax</taxon>
    </lineage>
</organism>
<feature type="domain" description="SAM-dependent MTase RsmB/NOP-type" evidence="14">
    <location>
        <begin position="175"/>
        <end position="456"/>
    </location>
</feature>
<dbReference type="InterPro" id="IPR023267">
    <property type="entry name" value="RCMT"/>
</dbReference>
<evidence type="ECO:0000256" key="3">
    <source>
        <dbReference type="ARBA" id="ARBA00012140"/>
    </source>
</evidence>
<dbReference type="PROSITE" id="PS51686">
    <property type="entry name" value="SAM_MT_RSMB_NOP"/>
    <property type="match status" value="1"/>
</dbReference>
<keyword evidence="8 13" id="KW-0949">S-adenosyl-L-methionine</keyword>
<evidence type="ECO:0000256" key="5">
    <source>
        <dbReference type="ARBA" id="ARBA00022552"/>
    </source>
</evidence>
<gene>
    <name evidence="15" type="ORF">SAMN06296036_110149</name>
</gene>
<dbReference type="InterPro" id="IPR004573">
    <property type="entry name" value="rRNA_ssu_MeTfrase_B"/>
</dbReference>
<sequence>MGLSLAREIAYDSFVAVMEKKKKPEDVLGEYYKIHDKKLKRLDRNFIKEILYGSLRWNAKLFWILQNTSKRDLNKASPEIRAALVAGTYQIYYMDRVPDRAAVNESVEYIRKKGQASACSFVNGILRQISRRAEYFAKPDKKTQAADYLALQFSHPKWLVQRWMKHFKFEKLEVMLAANNQPPPMSIRINSLKIDLEETRTFQERLLREEKTHSDKRFLRSALRLKEAPKFAAPSLFSQGYYTVQDESSQLIGFLVDPQEGETVVDACAGPGGKLSHIYELGAEKITLIAIEKDDEQLRRAQENMERMGHDQLEWVQTDFLEWKARKKADKLLLDAPCTGLGVLRRHPEGKWHKSPDDLDGVIDTQYAMIKHGLTRLKVGGELIYSVCSFERAETEDHLNRIVDEYGDKIEIISPVSRLPDYFKKYVTRQNYLAVYAGNQDDMDGFGAFIIKLRKKI</sequence>
<dbReference type="Gene3D" id="3.40.50.150">
    <property type="entry name" value="Vaccinia Virus protein VP39"/>
    <property type="match status" value="1"/>
</dbReference>
<evidence type="ECO:0000256" key="10">
    <source>
        <dbReference type="ARBA" id="ARBA00030399"/>
    </source>
</evidence>
<keyword evidence="5" id="KW-0698">rRNA processing</keyword>
<evidence type="ECO:0000256" key="12">
    <source>
        <dbReference type="ARBA" id="ARBA00047283"/>
    </source>
</evidence>
<keyword evidence="16" id="KW-1185">Reference proteome</keyword>
<dbReference type="Pfam" id="PF01189">
    <property type="entry name" value="Methyltr_RsmB-F"/>
    <property type="match status" value="1"/>
</dbReference>
<dbReference type="InterPro" id="IPR029063">
    <property type="entry name" value="SAM-dependent_MTases_sf"/>
</dbReference>
<dbReference type="InterPro" id="IPR049560">
    <property type="entry name" value="MeTrfase_RsmB-F_NOP2_cat"/>
</dbReference>
<keyword evidence="7 13" id="KW-0808">Transferase</keyword>
<keyword evidence="6 13" id="KW-0489">Methyltransferase</keyword>
<keyword evidence="9 13" id="KW-0694">RNA-binding</keyword>
<evidence type="ECO:0000256" key="4">
    <source>
        <dbReference type="ARBA" id="ARBA00022490"/>
    </source>
</evidence>
<dbReference type="PANTHER" id="PTHR22807:SF53">
    <property type="entry name" value="RIBOSOMAL RNA SMALL SUBUNIT METHYLTRANSFERASE B-RELATED"/>
    <property type="match status" value="1"/>
</dbReference>
<dbReference type="RefSeq" id="WP_132320927.1">
    <property type="nucleotide sequence ID" value="NZ_FWZT01000010.1"/>
</dbReference>
<keyword evidence="4" id="KW-0963">Cytoplasm</keyword>
<dbReference type="Gene3D" id="3.30.70.1170">
    <property type="entry name" value="Sun protein, domain 3"/>
    <property type="match status" value="1"/>
</dbReference>
<dbReference type="Proteomes" id="UP000192907">
    <property type="component" value="Unassembled WGS sequence"/>
</dbReference>
<dbReference type="Pfam" id="PF22458">
    <property type="entry name" value="RsmF-B_ferredox"/>
    <property type="match status" value="1"/>
</dbReference>
<dbReference type="PRINTS" id="PR02008">
    <property type="entry name" value="RCMTFAMILY"/>
</dbReference>
<evidence type="ECO:0000256" key="7">
    <source>
        <dbReference type="ARBA" id="ARBA00022679"/>
    </source>
</evidence>
<feature type="binding site" evidence="13">
    <location>
        <position position="292"/>
    </location>
    <ligand>
        <name>S-adenosyl-L-methionine</name>
        <dbReference type="ChEBI" id="CHEBI:59789"/>
    </ligand>
</feature>
<evidence type="ECO:0000256" key="13">
    <source>
        <dbReference type="PROSITE-ProRule" id="PRU01023"/>
    </source>
</evidence>
<dbReference type="Pfam" id="PF01029">
    <property type="entry name" value="NusB"/>
    <property type="match status" value="1"/>
</dbReference>
<evidence type="ECO:0000313" key="16">
    <source>
        <dbReference type="Proteomes" id="UP000192907"/>
    </source>
</evidence>
<dbReference type="PANTHER" id="PTHR22807">
    <property type="entry name" value="NOP2 YEAST -RELATED NOL1/NOP2/FMU SUN DOMAIN-CONTAINING"/>
    <property type="match status" value="1"/>
</dbReference>
<evidence type="ECO:0000256" key="11">
    <source>
        <dbReference type="ARBA" id="ARBA00031088"/>
    </source>
</evidence>
<dbReference type="CDD" id="cd02440">
    <property type="entry name" value="AdoMet_MTases"/>
    <property type="match status" value="1"/>
</dbReference>
<evidence type="ECO:0000256" key="2">
    <source>
        <dbReference type="ARBA" id="ARBA00004496"/>
    </source>
</evidence>
<reference evidence="16" key="1">
    <citation type="submission" date="2017-04" db="EMBL/GenBank/DDBJ databases">
        <authorList>
            <person name="Varghese N."/>
            <person name="Submissions S."/>
        </authorList>
    </citation>
    <scope>NUCLEOTIDE SEQUENCE [LARGE SCALE GENOMIC DNA]</scope>
    <source>
        <strain evidence="16">RKEM611</strain>
    </source>
</reference>
<dbReference type="NCBIfam" id="TIGR00563">
    <property type="entry name" value="rsmB"/>
    <property type="match status" value="1"/>
</dbReference>
<dbReference type="GO" id="GO:0006355">
    <property type="term" value="P:regulation of DNA-templated transcription"/>
    <property type="evidence" value="ECO:0007669"/>
    <property type="project" value="InterPro"/>
</dbReference>
<dbReference type="GO" id="GO:0005737">
    <property type="term" value="C:cytoplasm"/>
    <property type="evidence" value="ECO:0007669"/>
    <property type="project" value="UniProtKB-SubCell"/>
</dbReference>
<dbReference type="SUPFAM" id="SSF53335">
    <property type="entry name" value="S-adenosyl-L-methionine-dependent methyltransferases"/>
    <property type="match status" value="1"/>
</dbReference>
<feature type="binding site" evidence="13">
    <location>
        <position position="335"/>
    </location>
    <ligand>
        <name>S-adenosyl-L-methionine</name>
        <dbReference type="ChEBI" id="CHEBI:59789"/>
    </ligand>
</feature>
<dbReference type="EMBL" id="FWZT01000010">
    <property type="protein sequence ID" value="SMF34547.1"/>
    <property type="molecule type" value="Genomic_DNA"/>
</dbReference>
<dbReference type="InterPro" id="IPR001678">
    <property type="entry name" value="MeTrfase_RsmB-F_NOP2_dom"/>
</dbReference>
<proteinExistence type="inferred from homology"/>